<keyword evidence="9" id="KW-0129">CBS domain</keyword>
<dbReference type="PRINTS" id="PR00411">
    <property type="entry name" value="PNDRDTASEI"/>
</dbReference>
<comment type="caution">
    <text evidence="12">The sequence shown here is derived from an EMBL/GenBank/DDBJ whole genome shotgun (WGS) entry which is preliminary data.</text>
</comment>
<proteinExistence type="inferred from homology"/>
<dbReference type="Pfam" id="PF00027">
    <property type="entry name" value="cNMP_binding"/>
    <property type="match status" value="1"/>
</dbReference>
<keyword evidence="3" id="KW-0285">Flavoprotein</keyword>
<comment type="catalytic activity">
    <reaction evidence="8">
        <text>a quinone + NADH + H(+) = a quinol + NAD(+)</text>
        <dbReference type="Rhea" id="RHEA:46160"/>
        <dbReference type="ChEBI" id="CHEBI:15378"/>
        <dbReference type="ChEBI" id="CHEBI:24646"/>
        <dbReference type="ChEBI" id="CHEBI:57540"/>
        <dbReference type="ChEBI" id="CHEBI:57945"/>
        <dbReference type="ChEBI" id="CHEBI:132124"/>
        <dbReference type="EC" id="1.6.5.9"/>
    </reaction>
</comment>
<dbReference type="InterPro" id="IPR018490">
    <property type="entry name" value="cNMP-bd_dom_sf"/>
</dbReference>
<keyword evidence="4" id="KW-0274">FAD</keyword>
<dbReference type="Gene3D" id="3.10.580.10">
    <property type="entry name" value="CBS-domain"/>
    <property type="match status" value="1"/>
</dbReference>
<evidence type="ECO:0000313" key="13">
    <source>
        <dbReference type="Proteomes" id="UP001597297"/>
    </source>
</evidence>
<dbReference type="CDD" id="cd00038">
    <property type="entry name" value="CAP_ED"/>
    <property type="match status" value="1"/>
</dbReference>
<evidence type="ECO:0000256" key="6">
    <source>
        <dbReference type="ARBA" id="ARBA00023002"/>
    </source>
</evidence>
<organism evidence="12 13">
    <name type="scientific">Rubritalea spongiae</name>
    <dbReference type="NCBI Taxonomy" id="430797"/>
    <lineage>
        <taxon>Bacteria</taxon>
        <taxon>Pseudomonadati</taxon>
        <taxon>Verrucomicrobiota</taxon>
        <taxon>Verrucomicrobiia</taxon>
        <taxon>Verrucomicrobiales</taxon>
        <taxon>Rubritaleaceae</taxon>
        <taxon>Rubritalea</taxon>
    </lineage>
</organism>
<dbReference type="Pfam" id="PF22366">
    <property type="entry name" value="NDH2_C"/>
    <property type="match status" value="1"/>
</dbReference>
<dbReference type="RefSeq" id="WP_377095380.1">
    <property type="nucleotide sequence ID" value="NZ_JBHSJM010000001.1"/>
</dbReference>
<dbReference type="EMBL" id="JBHUJC010000018">
    <property type="protein sequence ID" value="MFD2275899.1"/>
    <property type="molecule type" value="Genomic_DNA"/>
</dbReference>
<dbReference type="PROSITE" id="PS51371">
    <property type="entry name" value="CBS"/>
    <property type="match status" value="2"/>
</dbReference>
<evidence type="ECO:0000259" key="10">
    <source>
        <dbReference type="PROSITE" id="PS50042"/>
    </source>
</evidence>
<feature type="domain" description="Cyclic nucleotide-binding" evidence="10">
    <location>
        <begin position="425"/>
        <end position="535"/>
    </location>
</feature>
<evidence type="ECO:0000256" key="2">
    <source>
        <dbReference type="ARBA" id="ARBA00012637"/>
    </source>
</evidence>
<evidence type="ECO:0000256" key="1">
    <source>
        <dbReference type="ARBA" id="ARBA00005272"/>
    </source>
</evidence>
<keyword evidence="5" id="KW-0809">Transit peptide</keyword>
<dbReference type="Gene3D" id="2.60.120.10">
    <property type="entry name" value="Jelly Rolls"/>
    <property type="match status" value="1"/>
</dbReference>
<dbReference type="SMART" id="SM00116">
    <property type="entry name" value="CBS"/>
    <property type="match status" value="2"/>
</dbReference>
<comment type="similarity">
    <text evidence="1">Belongs to the NADH dehydrogenase family.</text>
</comment>
<reference evidence="13" key="1">
    <citation type="journal article" date="2019" name="Int. J. Syst. Evol. Microbiol.">
        <title>The Global Catalogue of Microorganisms (GCM) 10K type strain sequencing project: providing services to taxonomists for standard genome sequencing and annotation.</title>
        <authorList>
            <consortium name="The Broad Institute Genomics Platform"/>
            <consortium name="The Broad Institute Genome Sequencing Center for Infectious Disease"/>
            <person name="Wu L."/>
            <person name="Ma J."/>
        </authorList>
    </citation>
    <scope>NUCLEOTIDE SEQUENCE [LARGE SCALE GENOMIC DNA]</scope>
    <source>
        <strain evidence="13">JCM 16545</strain>
    </source>
</reference>
<feature type="domain" description="CBS" evidence="11">
    <location>
        <begin position="625"/>
        <end position="684"/>
    </location>
</feature>
<dbReference type="InterPro" id="IPR014710">
    <property type="entry name" value="RmlC-like_jellyroll"/>
</dbReference>
<dbReference type="InterPro" id="IPR045024">
    <property type="entry name" value="NDH-2"/>
</dbReference>
<dbReference type="InterPro" id="IPR054585">
    <property type="entry name" value="NDH2-like_C"/>
</dbReference>
<gene>
    <name evidence="12" type="ORF">ACFSQZ_05415</name>
</gene>
<dbReference type="InterPro" id="IPR000595">
    <property type="entry name" value="cNMP-bd_dom"/>
</dbReference>
<evidence type="ECO:0000256" key="3">
    <source>
        <dbReference type="ARBA" id="ARBA00022630"/>
    </source>
</evidence>
<evidence type="ECO:0000259" key="11">
    <source>
        <dbReference type="PROSITE" id="PS51371"/>
    </source>
</evidence>
<protein>
    <recommendedName>
        <fullName evidence="2">NADH:ubiquinone reductase (non-electrogenic)</fullName>
        <ecNumber evidence="2">1.6.5.9</ecNumber>
    </recommendedName>
</protein>
<dbReference type="InterPro" id="IPR023753">
    <property type="entry name" value="FAD/NAD-binding_dom"/>
</dbReference>
<dbReference type="Pfam" id="PF00571">
    <property type="entry name" value="CBS"/>
    <property type="match status" value="2"/>
</dbReference>
<dbReference type="SUPFAM" id="SSF54631">
    <property type="entry name" value="CBS-domain pair"/>
    <property type="match status" value="1"/>
</dbReference>
<dbReference type="PANTHER" id="PTHR43706:SF47">
    <property type="entry name" value="EXTERNAL NADH-UBIQUINONE OXIDOREDUCTASE 1, MITOCHONDRIAL-RELATED"/>
    <property type="match status" value="1"/>
</dbReference>
<dbReference type="InterPro" id="IPR046342">
    <property type="entry name" value="CBS_dom_sf"/>
</dbReference>
<keyword evidence="7" id="KW-0520">NAD</keyword>
<dbReference type="PROSITE" id="PS50042">
    <property type="entry name" value="CNMP_BINDING_3"/>
    <property type="match status" value="1"/>
</dbReference>
<dbReference type="PRINTS" id="PR00368">
    <property type="entry name" value="FADPNR"/>
</dbReference>
<evidence type="ECO:0000313" key="12">
    <source>
        <dbReference type="EMBL" id="MFD2275899.1"/>
    </source>
</evidence>
<dbReference type="Pfam" id="PF07992">
    <property type="entry name" value="Pyr_redox_2"/>
    <property type="match status" value="1"/>
</dbReference>
<evidence type="ECO:0000256" key="4">
    <source>
        <dbReference type="ARBA" id="ARBA00022827"/>
    </source>
</evidence>
<keyword evidence="6" id="KW-0560">Oxidoreductase</keyword>
<evidence type="ECO:0000256" key="7">
    <source>
        <dbReference type="ARBA" id="ARBA00023027"/>
    </source>
</evidence>
<dbReference type="SUPFAM" id="SSF51905">
    <property type="entry name" value="FAD/NAD(P)-binding domain"/>
    <property type="match status" value="1"/>
</dbReference>
<name>A0ABW5E1G7_9BACT</name>
<feature type="domain" description="CBS" evidence="11">
    <location>
        <begin position="561"/>
        <end position="618"/>
    </location>
</feature>
<accession>A0ABW5E1G7</accession>
<keyword evidence="13" id="KW-1185">Reference proteome</keyword>
<dbReference type="PANTHER" id="PTHR43706">
    <property type="entry name" value="NADH DEHYDROGENASE"/>
    <property type="match status" value="1"/>
</dbReference>
<dbReference type="InterPro" id="IPR036188">
    <property type="entry name" value="FAD/NAD-bd_sf"/>
</dbReference>
<dbReference type="InterPro" id="IPR000644">
    <property type="entry name" value="CBS_dom"/>
</dbReference>
<dbReference type="SMART" id="SM00100">
    <property type="entry name" value="cNMP"/>
    <property type="match status" value="1"/>
</dbReference>
<dbReference type="SUPFAM" id="SSF51206">
    <property type="entry name" value="cAMP-binding domain-like"/>
    <property type="match status" value="1"/>
</dbReference>
<dbReference type="Proteomes" id="UP001597297">
    <property type="component" value="Unassembled WGS sequence"/>
</dbReference>
<evidence type="ECO:0000256" key="8">
    <source>
        <dbReference type="ARBA" id="ARBA00047599"/>
    </source>
</evidence>
<dbReference type="EC" id="1.6.5.9" evidence="2"/>
<evidence type="ECO:0000256" key="9">
    <source>
        <dbReference type="PROSITE-ProRule" id="PRU00703"/>
    </source>
</evidence>
<sequence>MNPECTSEALTLEHEVLILGGGFGGIYAGKALGKKLDSFGQSALVSERNYMVFQPMLAEVAGASISPRHVINPNRMLCRNLNVYRGKVSHIDLKAKEVSVNTGHFTHGIKIRYKHLVIALGADIDLSRVPGMPEHGLLMQNAGDAMKLRSTAIARMEEANFVQDPVLRQQLLSFVVVGGGYSGVETAGEILDMLNSLRKYYKRITPEDIRVILVHSRDRILPTLSEKLGKYAQSKLQNRGLELRLNTRVKAVTATKVFLNNGEEISANTVVCTIGNAPNALVTKMIKEFDIPNERGRIRVDPTMAVEGWDGLWALGDCAHMPMPDGKPYPPTAQFAMRQGTQLGKNIINNYRGKPSKAFTFEGLGELASIGHHTAVASIMGVQISGLLAWFLWRTIYLSKLPGIERRLRLTIDWTLDMFFPRDLNLVDPSKTEVISDIHLEAGDTLFSTGEPAFSLYVVKSGKIQLQNKDGVIVREITTGDFFGERALVHKCGYLYDAIAAEPTTMISVQGESILPILQHSRRLRRVLAKTTAQQSAESELETILDQIPDAICEQPLAEIMHSPVAVLQHDSTVSDTLQLFREQRFSIYPVVDELGRLVNVINRDDFFDFMKRRGVDLTTSISALEHFHIPMCTTDQRVADAVNEMVKAGRYKCLINDPDGKLTGIVTMNDIMSAELLLEKMAIV</sequence>
<evidence type="ECO:0000256" key="5">
    <source>
        <dbReference type="ARBA" id="ARBA00022946"/>
    </source>
</evidence>
<dbReference type="CDD" id="cd02205">
    <property type="entry name" value="CBS_pair_SF"/>
    <property type="match status" value="1"/>
</dbReference>
<dbReference type="Gene3D" id="3.50.50.100">
    <property type="match status" value="1"/>
</dbReference>